<keyword evidence="3" id="KW-1185">Reference proteome</keyword>
<gene>
    <name evidence="2" type="ORF">PICMEDRAFT_107978</name>
</gene>
<dbReference type="Proteomes" id="UP000094455">
    <property type="component" value="Unassembled WGS sequence"/>
</dbReference>
<organism evidence="2 3">
    <name type="scientific">Pichia membranifaciens NRRL Y-2026</name>
    <dbReference type="NCBI Taxonomy" id="763406"/>
    <lineage>
        <taxon>Eukaryota</taxon>
        <taxon>Fungi</taxon>
        <taxon>Dikarya</taxon>
        <taxon>Ascomycota</taxon>
        <taxon>Saccharomycotina</taxon>
        <taxon>Pichiomycetes</taxon>
        <taxon>Pichiales</taxon>
        <taxon>Pichiaceae</taxon>
        <taxon>Pichia</taxon>
    </lineage>
</organism>
<evidence type="ECO:0000313" key="3">
    <source>
        <dbReference type="Proteomes" id="UP000094455"/>
    </source>
</evidence>
<dbReference type="GeneID" id="30176403"/>
<dbReference type="EMBL" id="KV454002">
    <property type="protein sequence ID" value="ODQ47163.1"/>
    <property type="molecule type" value="Genomic_DNA"/>
</dbReference>
<name>A0A1E3NNR1_9ASCO</name>
<dbReference type="RefSeq" id="XP_019018276.1">
    <property type="nucleotide sequence ID" value="XM_019159716.1"/>
</dbReference>
<feature type="region of interest" description="Disordered" evidence="1">
    <location>
        <begin position="148"/>
        <end position="176"/>
    </location>
</feature>
<evidence type="ECO:0000256" key="1">
    <source>
        <dbReference type="SAM" id="MobiDB-lite"/>
    </source>
</evidence>
<proteinExistence type="predicted"/>
<dbReference type="AlphaFoldDB" id="A0A1E3NNR1"/>
<reference evidence="2 3" key="1">
    <citation type="journal article" date="2016" name="Proc. Natl. Acad. Sci. U.S.A.">
        <title>Comparative genomics of biotechnologically important yeasts.</title>
        <authorList>
            <person name="Riley R."/>
            <person name="Haridas S."/>
            <person name="Wolfe K.H."/>
            <person name="Lopes M.R."/>
            <person name="Hittinger C.T."/>
            <person name="Goeker M."/>
            <person name="Salamov A.A."/>
            <person name="Wisecaver J.H."/>
            <person name="Long T.M."/>
            <person name="Calvey C.H."/>
            <person name="Aerts A.L."/>
            <person name="Barry K.W."/>
            <person name="Choi C."/>
            <person name="Clum A."/>
            <person name="Coughlan A.Y."/>
            <person name="Deshpande S."/>
            <person name="Douglass A.P."/>
            <person name="Hanson S.J."/>
            <person name="Klenk H.-P."/>
            <person name="LaButti K.M."/>
            <person name="Lapidus A."/>
            <person name="Lindquist E.A."/>
            <person name="Lipzen A.M."/>
            <person name="Meier-Kolthoff J.P."/>
            <person name="Ohm R.A."/>
            <person name="Otillar R.P."/>
            <person name="Pangilinan J.L."/>
            <person name="Peng Y."/>
            <person name="Rokas A."/>
            <person name="Rosa C.A."/>
            <person name="Scheuner C."/>
            <person name="Sibirny A.A."/>
            <person name="Slot J.C."/>
            <person name="Stielow J.B."/>
            <person name="Sun H."/>
            <person name="Kurtzman C.P."/>
            <person name="Blackwell M."/>
            <person name="Grigoriev I.V."/>
            <person name="Jeffries T.W."/>
        </authorList>
    </citation>
    <scope>NUCLEOTIDE SEQUENCE [LARGE SCALE GENOMIC DNA]</scope>
    <source>
        <strain evidence="2 3">NRRL Y-2026</strain>
    </source>
</reference>
<sequence length="190" mass="20997">MRVCRGHGESTWRWPGTVQLRRLELRQSGSTRQRGWPTGADGAGEAGSESVWKSGSVEAATAAASVSERQRARKLRGWRASLGEEKGGAEKGKACCERARASSCRCSRRVVVAAVPERRGNRPGRRPAVHRGRHRCAEHYRLGFATDTGKWRNGKEKKHGRRKARERSIDASAGAAAGHVRRFPRFPTFA</sequence>
<protein>
    <submittedName>
        <fullName evidence="2">Uncharacterized protein</fullName>
    </submittedName>
</protein>
<feature type="compositionally biased region" description="Basic residues" evidence="1">
    <location>
        <begin position="155"/>
        <end position="165"/>
    </location>
</feature>
<evidence type="ECO:0000313" key="2">
    <source>
        <dbReference type="EMBL" id="ODQ47163.1"/>
    </source>
</evidence>
<feature type="region of interest" description="Disordered" evidence="1">
    <location>
        <begin position="26"/>
        <end position="50"/>
    </location>
</feature>
<accession>A0A1E3NNR1</accession>